<dbReference type="Proteomes" id="UP001597393">
    <property type="component" value="Unassembled WGS sequence"/>
</dbReference>
<organism evidence="1 2">
    <name type="scientific">Sphingobacterium corticis</name>
    <dbReference type="NCBI Taxonomy" id="1812823"/>
    <lineage>
        <taxon>Bacteria</taxon>
        <taxon>Pseudomonadati</taxon>
        <taxon>Bacteroidota</taxon>
        <taxon>Sphingobacteriia</taxon>
        <taxon>Sphingobacteriales</taxon>
        <taxon>Sphingobacteriaceae</taxon>
        <taxon>Sphingobacterium</taxon>
    </lineage>
</organism>
<name>A0ABW5NKA1_9SPHI</name>
<accession>A0ABW5NKA1</accession>
<sequence>MQEKNNFSGKLTSTETKLLAKALIKYANDESANYPDCDTVTAFQKTSVPEPKDEEWGQIVGLAYDSTGYDDSAIEMEVGKSVSPSEFKRKFKQWQQVRS</sequence>
<protein>
    <submittedName>
        <fullName evidence="1">Uncharacterized protein</fullName>
    </submittedName>
</protein>
<dbReference type="RefSeq" id="WP_380869598.1">
    <property type="nucleotide sequence ID" value="NZ_JBHUMA010000006.1"/>
</dbReference>
<keyword evidence="2" id="KW-1185">Reference proteome</keyword>
<evidence type="ECO:0000313" key="1">
    <source>
        <dbReference type="EMBL" id="MFD2599472.1"/>
    </source>
</evidence>
<gene>
    <name evidence="1" type="ORF">ACFSQ3_10960</name>
</gene>
<dbReference type="EMBL" id="JBHUMA010000006">
    <property type="protein sequence ID" value="MFD2599472.1"/>
    <property type="molecule type" value="Genomic_DNA"/>
</dbReference>
<comment type="caution">
    <text evidence="1">The sequence shown here is derived from an EMBL/GenBank/DDBJ whole genome shotgun (WGS) entry which is preliminary data.</text>
</comment>
<reference evidence="2" key="1">
    <citation type="journal article" date="2019" name="Int. J. Syst. Evol. Microbiol.">
        <title>The Global Catalogue of Microorganisms (GCM) 10K type strain sequencing project: providing services to taxonomists for standard genome sequencing and annotation.</title>
        <authorList>
            <consortium name="The Broad Institute Genomics Platform"/>
            <consortium name="The Broad Institute Genome Sequencing Center for Infectious Disease"/>
            <person name="Wu L."/>
            <person name="Ma J."/>
        </authorList>
    </citation>
    <scope>NUCLEOTIDE SEQUENCE [LARGE SCALE GENOMIC DNA]</scope>
    <source>
        <strain evidence="2">KCTC 42248</strain>
    </source>
</reference>
<evidence type="ECO:0000313" key="2">
    <source>
        <dbReference type="Proteomes" id="UP001597393"/>
    </source>
</evidence>
<proteinExistence type="predicted"/>